<gene>
    <name evidence="5" type="ORF">Q8A67_005689</name>
</gene>
<accession>A0AA88QB34</accession>
<dbReference type="SMART" id="SM00409">
    <property type="entry name" value="IG"/>
    <property type="match status" value="2"/>
</dbReference>
<feature type="region of interest" description="Disordered" evidence="1">
    <location>
        <begin position="385"/>
        <end position="405"/>
    </location>
</feature>
<evidence type="ECO:0000259" key="4">
    <source>
        <dbReference type="SMART" id="SM00409"/>
    </source>
</evidence>
<dbReference type="Proteomes" id="UP001187343">
    <property type="component" value="Unassembled WGS sequence"/>
</dbReference>
<feature type="domain" description="Immunoglobulin" evidence="4">
    <location>
        <begin position="23"/>
        <end position="121"/>
    </location>
</feature>
<dbReference type="InterPro" id="IPR013783">
    <property type="entry name" value="Ig-like_fold"/>
</dbReference>
<sequence>MKSIFQIVLFLLIMCGVFYAETDEVKSVMEGDSVTLNLDLTKIQRLDLLLWRFGDKGSTIAQTDGKEISYEDDEIFNGRLKLDQTGFLTITNIRTNHSGLYKAEINSNTGTSYMMFRVTVYECPSVIAGAEAEMKSVTVMEGDPVTLHVPQLQGNELLVWRFGDEGKLIAKHDIEAKSSLLYDTDERFQDRMKLDHQTGSLIITNTKTTNSGPYAVKISSNKQTLYKIFTVAVSVPGLSPGAVAGIVFVVLLLAAAAAVFGVFFYRRKTSELKNQNLKISERRNETLAISEKLKHMSKISAQLKQMTEDCEKDLPELSEHHQTLKISEKLKEISDISGQLKQMSKYCENELNKISERLKQMSSTKKEEKSDVEIPLIDKAKTSEKEIDGVVSEEETQRSGMEEGERKGCIFVEKTAISQAIGEPHDAEGIVRDRLGKSLIIRNTGTEHTGVCTHETTGKELNEETPEEL</sequence>
<proteinExistence type="predicted"/>
<keyword evidence="6" id="KW-1185">Reference proteome</keyword>
<organism evidence="5 6">
    <name type="scientific">Cirrhinus molitorella</name>
    <name type="common">mud carp</name>
    <dbReference type="NCBI Taxonomy" id="172907"/>
    <lineage>
        <taxon>Eukaryota</taxon>
        <taxon>Metazoa</taxon>
        <taxon>Chordata</taxon>
        <taxon>Craniata</taxon>
        <taxon>Vertebrata</taxon>
        <taxon>Euteleostomi</taxon>
        <taxon>Actinopterygii</taxon>
        <taxon>Neopterygii</taxon>
        <taxon>Teleostei</taxon>
        <taxon>Ostariophysi</taxon>
        <taxon>Cypriniformes</taxon>
        <taxon>Cyprinidae</taxon>
        <taxon>Labeoninae</taxon>
        <taxon>Labeonini</taxon>
        <taxon>Cirrhinus</taxon>
    </lineage>
</organism>
<keyword evidence="2" id="KW-0812">Transmembrane</keyword>
<dbReference type="InterPro" id="IPR003599">
    <property type="entry name" value="Ig_sub"/>
</dbReference>
<name>A0AA88QB34_9TELE</name>
<evidence type="ECO:0000313" key="6">
    <source>
        <dbReference type="Proteomes" id="UP001187343"/>
    </source>
</evidence>
<keyword evidence="2" id="KW-1133">Transmembrane helix</keyword>
<feature type="signal peptide" evidence="3">
    <location>
        <begin position="1"/>
        <end position="20"/>
    </location>
</feature>
<evidence type="ECO:0000313" key="5">
    <source>
        <dbReference type="EMBL" id="KAK2906704.1"/>
    </source>
</evidence>
<dbReference type="PANTHER" id="PTHR21063">
    <property type="entry name" value="LFA-3"/>
    <property type="match status" value="1"/>
</dbReference>
<feature type="transmembrane region" description="Helical" evidence="2">
    <location>
        <begin position="242"/>
        <end position="265"/>
    </location>
</feature>
<protein>
    <recommendedName>
        <fullName evidence="4">Immunoglobulin domain-containing protein</fullName>
    </recommendedName>
</protein>
<comment type="caution">
    <text evidence="5">The sequence shown here is derived from an EMBL/GenBank/DDBJ whole genome shotgun (WGS) entry which is preliminary data.</text>
</comment>
<dbReference type="AlphaFoldDB" id="A0AA88QB34"/>
<dbReference type="Gene3D" id="2.60.40.10">
    <property type="entry name" value="Immunoglobulins"/>
    <property type="match status" value="2"/>
</dbReference>
<evidence type="ECO:0000256" key="3">
    <source>
        <dbReference type="SAM" id="SignalP"/>
    </source>
</evidence>
<evidence type="ECO:0000256" key="1">
    <source>
        <dbReference type="SAM" id="MobiDB-lite"/>
    </source>
</evidence>
<dbReference type="EMBL" id="JAUYZG010000005">
    <property type="protein sequence ID" value="KAK2906704.1"/>
    <property type="molecule type" value="Genomic_DNA"/>
</dbReference>
<dbReference type="SUPFAM" id="SSF48726">
    <property type="entry name" value="Immunoglobulin"/>
    <property type="match status" value="2"/>
</dbReference>
<reference evidence="5" key="1">
    <citation type="submission" date="2023-08" db="EMBL/GenBank/DDBJ databases">
        <title>Chromosome-level Genome Assembly of mud carp (Cirrhinus molitorella).</title>
        <authorList>
            <person name="Liu H."/>
        </authorList>
    </citation>
    <scope>NUCLEOTIDE SEQUENCE</scope>
    <source>
        <strain evidence="5">Prfri</strain>
        <tissue evidence="5">Muscle</tissue>
    </source>
</reference>
<dbReference type="PANTHER" id="PTHR21063:SF4">
    <property type="entry name" value="CD48 ANTIGEN-RELATED"/>
    <property type="match status" value="1"/>
</dbReference>
<feature type="compositionally biased region" description="Basic and acidic residues" evidence="1">
    <location>
        <begin position="395"/>
        <end position="405"/>
    </location>
</feature>
<keyword evidence="2" id="KW-0472">Membrane</keyword>
<feature type="domain" description="Immunoglobulin" evidence="4">
    <location>
        <begin position="134"/>
        <end position="234"/>
    </location>
</feature>
<keyword evidence="3" id="KW-0732">Signal</keyword>
<feature type="region of interest" description="Disordered" evidence="1">
    <location>
        <begin position="449"/>
        <end position="469"/>
    </location>
</feature>
<evidence type="ECO:0000256" key="2">
    <source>
        <dbReference type="SAM" id="Phobius"/>
    </source>
</evidence>
<dbReference type="InterPro" id="IPR036179">
    <property type="entry name" value="Ig-like_dom_sf"/>
</dbReference>
<feature type="chain" id="PRO_5041688507" description="Immunoglobulin domain-containing protein" evidence="3">
    <location>
        <begin position="21"/>
        <end position="469"/>
    </location>
</feature>